<dbReference type="PROSITE" id="PS51257">
    <property type="entry name" value="PROKAR_LIPOPROTEIN"/>
    <property type="match status" value="1"/>
</dbReference>
<organism evidence="5 6">
    <name type="scientific">Desulfohalobium retbaense (strain ATCC 49708 / DSM 5692 / JCM 16813 / HR100)</name>
    <dbReference type="NCBI Taxonomy" id="485915"/>
    <lineage>
        <taxon>Bacteria</taxon>
        <taxon>Pseudomonadati</taxon>
        <taxon>Thermodesulfobacteriota</taxon>
        <taxon>Desulfovibrionia</taxon>
        <taxon>Desulfovibrionales</taxon>
        <taxon>Desulfohalobiaceae</taxon>
        <taxon>Desulfohalobium</taxon>
    </lineage>
</organism>
<dbReference type="eggNOG" id="COG3075">
    <property type="taxonomic scope" value="Bacteria"/>
</dbReference>
<dbReference type="AlphaFoldDB" id="C8X4B1"/>
<dbReference type="InterPro" id="IPR036188">
    <property type="entry name" value="FAD/NAD-bd_sf"/>
</dbReference>
<reference evidence="5 6" key="2">
    <citation type="journal article" date="2010" name="Stand. Genomic Sci.">
        <title>Complete genome sequence of Desulfohalobium retbaense type strain (HR(100)).</title>
        <authorList>
            <person name="Spring S."/>
            <person name="Nolan M."/>
            <person name="Lapidus A."/>
            <person name="Glavina Del Rio T."/>
            <person name="Copeland A."/>
            <person name="Tice H."/>
            <person name="Cheng J.F."/>
            <person name="Lucas S."/>
            <person name="Land M."/>
            <person name="Chen F."/>
            <person name="Bruce D."/>
            <person name="Goodwin L."/>
            <person name="Pitluck S."/>
            <person name="Ivanova N."/>
            <person name="Mavromatis K."/>
            <person name="Mikhailova N."/>
            <person name="Pati A."/>
            <person name="Chen A."/>
            <person name="Palaniappan K."/>
            <person name="Hauser L."/>
            <person name="Chang Y.J."/>
            <person name="Jeffries C.D."/>
            <person name="Munk C."/>
            <person name="Kiss H."/>
            <person name="Chain P."/>
            <person name="Han C."/>
            <person name="Brettin T."/>
            <person name="Detter J.C."/>
            <person name="Schuler E."/>
            <person name="Goker M."/>
            <person name="Rohde M."/>
            <person name="Bristow J."/>
            <person name="Eisen J.A."/>
            <person name="Markowitz V."/>
            <person name="Hugenholtz P."/>
            <person name="Kyrpides N.C."/>
            <person name="Klenk H.P."/>
        </authorList>
    </citation>
    <scope>NUCLEOTIDE SEQUENCE [LARGE SCALE GENOMIC DNA]</scope>
    <source>
        <strain evidence="5 6">DSM 5692</strain>
    </source>
</reference>
<keyword evidence="2" id="KW-0288">FMN</keyword>
<dbReference type="EMBL" id="CP001734">
    <property type="protein sequence ID" value="ACV69385.1"/>
    <property type="molecule type" value="Genomic_DNA"/>
</dbReference>
<dbReference type="NCBIfam" id="TIGR03378">
    <property type="entry name" value="glycerol3P_GlpB"/>
    <property type="match status" value="1"/>
</dbReference>
<reference evidence="6" key="1">
    <citation type="submission" date="2009-09" db="EMBL/GenBank/DDBJ databases">
        <title>The complete chromosome of Desulfohalobium retbaense DSM 5692.</title>
        <authorList>
            <consortium name="US DOE Joint Genome Institute (JGI-PGF)"/>
            <person name="Lucas S."/>
            <person name="Copeland A."/>
            <person name="Lapidus A."/>
            <person name="Glavina del Rio T."/>
            <person name="Dalin E."/>
            <person name="Tice H."/>
            <person name="Bruce D."/>
            <person name="Goodwin L."/>
            <person name="Pitluck S."/>
            <person name="Kyrpides N."/>
            <person name="Mavromatis K."/>
            <person name="Ivanova N."/>
            <person name="Mikhailova N."/>
            <person name="Munk A.C."/>
            <person name="Brettin T."/>
            <person name="Detter J.C."/>
            <person name="Han C."/>
            <person name="Tapia R."/>
            <person name="Larimer F."/>
            <person name="Land M."/>
            <person name="Hauser L."/>
            <person name="Markowitz V."/>
            <person name="Cheng J.-F."/>
            <person name="Hugenholtz P."/>
            <person name="Woyke T."/>
            <person name="Wu D."/>
            <person name="Spring S."/>
            <person name="Klenk H.-P."/>
            <person name="Eisen J.A."/>
        </authorList>
    </citation>
    <scope>NUCLEOTIDE SEQUENCE [LARGE SCALE GENOMIC DNA]</scope>
    <source>
        <strain evidence="6">DSM 5692</strain>
    </source>
</reference>
<evidence type="ECO:0000259" key="4">
    <source>
        <dbReference type="Pfam" id="PF00890"/>
    </source>
</evidence>
<evidence type="ECO:0000313" key="5">
    <source>
        <dbReference type="EMBL" id="ACV69385.1"/>
    </source>
</evidence>
<feature type="domain" description="FAD-dependent oxidoreductase 2 FAD-binding" evidence="4">
    <location>
        <begin position="7"/>
        <end position="407"/>
    </location>
</feature>
<dbReference type="SUPFAM" id="SSF51905">
    <property type="entry name" value="FAD/NAD(P)-binding domain"/>
    <property type="match status" value="1"/>
</dbReference>
<dbReference type="Proteomes" id="UP000001052">
    <property type="component" value="Chromosome"/>
</dbReference>
<dbReference type="GO" id="GO:0004368">
    <property type="term" value="F:glycerol-3-phosphate dehydrogenase (quinone) activity"/>
    <property type="evidence" value="ECO:0007669"/>
    <property type="project" value="InterPro"/>
</dbReference>
<dbReference type="NCBIfam" id="NF003725">
    <property type="entry name" value="PRK05329.2-4"/>
    <property type="match status" value="1"/>
</dbReference>
<dbReference type="RefSeq" id="WP_015752526.1">
    <property type="nucleotide sequence ID" value="NC_013223.1"/>
</dbReference>
<dbReference type="Pfam" id="PF00890">
    <property type="entry name" value="FAD_binding_2"/>
    <property type="match status" value="1"/>
</dbReference>
<evidence type="ECO:0000256" key="2">
    <source>
        <dbReference type="ARBA" id="ARBA00022643"/>
    </source>
</evidence>
<dbReference type="InterPro" id="IPR003953">
    <property type="entry name" value="FAD-dep_OxRdtase_2_FAD-bd"/>
</dbReference>
<dbReference type="HOGENOM" id="CLU_047793_1_0_7"/>
<keyword evidence="1" id="KW-0285">Flavoprotein</keyword>
<evidence type="ECO:0000256" key="3">
    <source>
        <dbReference type="ARBA" id="ARBA00023002"/>
    </source>
</evidence>
<dbReference type="Gene3D" id="3.50.50.60">
    <property type="entry name" value="FAD/NAD(P)-binding domain"/>
    <property type="match status" value="1"/>
</dbReference>
<name>C8X4B1_DESRD</name>
<sequence length="424" mass="45938">MSTNRFDLLILGNGLAGCAAAVFAAREGLATAVVGATDGELLFASGLLDVLGVFPPEEGRQWPNPELGWQRLVRHHPNHPYALSDFQKAVEAVESLTDFLSKAGLPYAGFSRRNCRVVTPAGTVKTTFRVPQTMWPGVQSMERKQPALLVDFRGFKEYSSHHMAGRLCSRWPTVRAARIEFPGTLQRSELYGQHLAHSLEVPAVREALAAAVLPLCEGVEAVGFPAVLGVHDSPAVCRDLSERLGRPVFETPTLPPSVPGLRLKETFSSALESCGVQMIPHHRAQNVSAIEDGYEVVVQGQEGAQTLRARGVVLATGRFVGGGLRAERKRIRETLLDLPVIAPSSRAHWHRSEMLDLRGHPINRSGVAVDAACRPLSEAGRPWGTHVYAVGSLLAYQDWMRTKSGAGMAITTAAHAVKHFAHTG</sequence>
<dbReference type="PIRSF" id="PIRSF000141">
    <property type="entry name" value="Anaerobic_G3P_dh"/>
    <property type="match status" value="1"/>
</dbReference>
<gene>
    <name evidence="5" type="ordered locus">Dret_2101</name>
</gene>
<evidence type="ECO:0000256" key="1">
    <source>
        <dbReference type="ARBA" id="ARBA00022630"/>
    </source>
</evidence>
<dbReference type="OrthoDB" id="140595at2"/>
<dbReference type="InterPro" id="IPR009158">
    <property type="entry name" value="G3P_DH_GlpB_su"/>
</dbReference>
<keyword evidence="3" id="KW-0560">Oxidoreductase</keyword>
<protein>
    <submittedName>
        <fullName evidence="5">Glycerol-3-phosphate dehydrogenase, anaerobic, B subunit</fullName>
    </submittedName>
</protein>
<dbReference type="GO" id="GO:0009331">
    <property type="term" value="C:glycerol-3-phosphate dehydrogenase (FAD) complex"/>
    <property type="evidence" value="ECO:0007669"/>
    <property type="project" value="InterPro"/>
</dbReference>
<keyword evidence="6" id="KW-1185">Reference proteome</keyword>
<dbReference type="KEGG" id="drt:Dret_2101"/>
<proteinExistence type="predicted"/>
<dbReference type="STRING" id="485915.Dret_2101"/>
<accession>C8X4B1</accession>
<evidence type="ECO:0000313" key="6">
    <source>
        <dbReference type="Proteomes" id="UP000001052"/>
    </source>
</evidence>